<dbReference type="EMBL" id="JAHLQT010022185">
    <property type="protein sequence ID" value="KAG7166767.1"/>
    <property type="molecule type" value="Genomic_DNA"/>
</dbReference>
<dbReference type="InterPro" id="IPR013783">
    <property type="entry name" value="Ig-like_fold"/>
</dbReference>
<dbReference type="InterPro" id="IPR014756">
    <property type="entry name" value="Ig_E-set"/>
</dbReference>
<dbReference type="PROSITE" id="PS50194">
    <property type="entry name" value="FILAMIN_REPEAT"/>
    <property type="match status" value="1"/>
</dbReference>
<dbReference type="InterPro" id="IPR017868">
    <property type="entry name" value="Filamin/ABP280_repeat-like"/>
</dbReference>
<evidence type="ECO:0000313" key="3">
    <source>
        <dbReference type="Proteomes" id="UP000747542"/>
    </source>
</evidence>
<protein>
    <submittedName>
        <fullName evidence="2">Filamin-A-like 4</fullName>
    </submittedName>
</protein>
<dbReference type="AlphaFoldDB" id="A0A8J5JZC0"/>
<gene>
    <name evidence="2" type="primary">cher-L4</name>
    <name evidence="2" type="ORF">Hamer_G010428</name>
</gene>
<organism evidence="2 3">
    <name type="scientific">Homarus americanus</name>
    <name type="common">American lobster</name>
    <dbReference type="NCBI Taxonomy" id="6706"/>
    <lineage>
        <taxon>Eukaryota</taxon>
        <taxon>Metazoa</taxon>
        <taxon>Ecdysozoa</taxon>
        <taxon>Arthropoda</taxon>
        <taxon>Crustacea</taxon>
        <taxon>Multicrustacea</taxon>
        <taxon>Malacostraca</taxon>
        <taxon>Eumalacostraca</taxon>
        <taxon>Eucarida</taxon>
        <taxon>Decapoda</taxon>
        <taxon>Pleocyemata</taxon>
        <taxon>Astacidea</taxon>
        <taxon>Nephropoidea</taxon>
        <taxon>Nephropidae</taxon>
        <taxon>Homarus</taxon>
    </lineage>
</organism>
<evidence type="ECO:0000256" key="1">
    <source>
        <dbReference type="PROSITE-ProRule" id="PRU00087"/>
    </source>
</evidence>
<sequence length="72" mass="8323">MVYHSHYHIAGNNILYVGVYGPKAPCEEVYIKHIGHNNYQVSYKIKDRGEHILLVMWGEHHIPGSPFVVSMF</sequence>
<feature type="repeat" description="Filamin" evidence="1">
    <location>
        <begin position="1"/>
        <end position="71"/>
    </location>
</feature>
<accession>A0A8J5JZC0</accession>
<dbReference type="SUPFAM" id="SSF81296">
    <property type="entry name" value="E set domains"/>
    <property type="match status" value="1"/>
</dbReference>
<name>A0A8J5JZC0_HOMAM</name>
<dbReference type="Gene3D" id="2.60.40.10">
    <property type="entry name" value="Immunoglobulins"/>
    <property type="match status" value="1"/>
</dbReference>
<dbReference type="Pfam" id="PF00630">
    <property type="entry name" value="Filamin"/>
    <property type="match status" value="1"/>
</dbReference>
<evidence type="ECO:0000313" key="2">
    <source>
        <dbReference type="EMBL" id="KAG7166767.1"/>
    </source>
</evidence>
<dbReference type="Proteomes" id="UP000747542">
    <property type="component" value="Unassembled WGS sequence"/>
</dbReference>
<comment type="caution">
    <text evidence="2">The sequence shown here is derived from an EMBL/GenBank/DDBJ whole genome shotgun (WGS) entry which is preliminary data.</text>
</comment>
<keyword evidence="3" id="KW-1185">Reference proteome</keyword>
<reference evidence="2" key="1">
    <citation type="journal article" date="2021" name="Sci. Adv.">
        <title>The American lobster genome reveals insights on longevity, neural, and immune adaptations.</title>
        <authorList>
            <person name="Polinski J.M."/>
            <person name="Zimin A.V."/>
            <person name="Clark K.F."/>
            <person name="Kohn A.B."/>
            <person name="Sadowski N."/>
            <person name="Timp W."/>
            <person name="Ptitsyn A."/>
            <person name="Khanna P."/>
            <person name="Romanova D.Y."/>
            <person name="Williams P."/>
            <person name="Greenwood S.J."/>
            <person name="Moroz L.L."/>
            <person name="Walt D.R."/>
            <person name="Bodnar A.G."/>
        </authorList>
    </citation>
    <scope>NUCLEOTIDE SEQUENCE</scope>
    <source>
        <strain evidence="2">GMGI-L3</strain>
    </source>
</reference>
<proteinExistence type="predicted"/>